<reference evidence="2" key="1">
    <citation type="journal article" date="2017" name="Nat. Ecol. Evol.">
        <title>Genome expansion and lineage-specific genetic innovations in the forest pathogenic fungi Armillaria.</title>
        <authorList>
            <person name="Sipos G."/>
            <person name="Prasanna A.N."/>
            <person name="Walter M.C."/>
            <person name="O'Connor E."/>
            <person name="Balint B."/>
            <person name="Krizsan K."/>
            <person name="Kiss B."/>
            <person name="Hess J."/>
            <person name="Varga T."/>
            <person name="Slot J."/>
            <person name="Riley R."/>
            <person name="Boka B."/>
            <person name="Rigling D."/>
            <person name="Barry K."/>
            <person name="Lee J."/>
            <person name="Mihaltcheva S."/>
            <person name="LaButti K."/>
            <person name="Lipzen A."/>
            <person name="Waldron R."/>
            <person name="Moloney N.M."/>
            <person name="Sperisen C."/>
            <person name="Kredics L."/>
            <person name="Vagvoelgyi C."/>
            <person name="Patrignani A."/>
            <person name="Fitzpatrick D."/>
            <person name="Nagy I."/>
            <person name="Doyle S."/>
            <person name="Anderson J.B."/>
            <person name="Grigoriev I.V."/>
            <person name="Gueldener U."/>
            <person name="Muensterkoetter M."/>
            <person name="Nagy L.G."/>
        </authorList>
    </citation>
    <scope>NUCLEOTIDE SEQUENCE [LARGE SCALE GENOMIC DNA]</scope>
    <source>
        <strain evidence="2">Ar21-2</strain>
    </source>
</reference>
<protein>
    <submittedName>
        <fullName evidence="1">Uncharacterized protein</fullName>
    </submittedName>
</protein>
<accession>A0A2H3EHU6</accession>
<dbReference type="AlphaFoldDB" id="A0A2H3EHU6"/>
<gene>
    <name evidence="1" type="ORF">ARMGADRAFT_590776</name>
</gene>
<evidence type="ECO:0000313" key="2">
    <source>
        <dbReference type="Proteomes" id="UP000217790"/>
    </source>
</evidence>
<sequence>MCPGMVCTFIPRALRHPQPDQDLYSQSHPKAQLAHGGTPTVKTRLYFETTYHRLASKHWTMVGLPPPTSLLLHHQVHRSLQQPILTSFRCLARLPPSLQIKIPCNISYIDSLSYQKKTRSQ</sequence>
<keyword evidence="2" id="KW-1185">Reference proteome</keyword>
<dbReference type="InParanoid" id="A0A2H3EHU6"/>
<dbReference type="Proteomes" id="UP000217790">
    <property type="component" value="Unassembled WGS sequence"/>
</dbReference>
<name>A0A2H3EHU6_ARMGA</name>
<organism evidence="1 2">
    <name type="scientific">Armillaria gallica</name>
    <name type="common">Bulbous honey fungus</name>
    <name type="synonym">Armillaria bulbosa</name>
    <dbReference type="NCBI Taxonomy" id="47427"/>
    <lineage>
        <taxon>Eukaryota</taxon>
        <taxon>Fungi</taxon>
        <taxon>Dikarya</taxon>
        <taxon>Basidiomycota</taxon>
        <taxon>Agaricomycotina</taxon>
        <taxon>Agaricomycetes</taxon>
        <taxon>Agaricomycetidae</taxon>
        <taxon>Agaricales</taxon>
        <taxon>Marasmiineae</taxon>
        <taxon>Physalacriaceae</taxon>
        <taxon>Armillaria</taxon>
    </lineage>
</organism>
<proteinExistence type="predicted"/>
<evidence type="ECO:0000313" key="1">
    <source>
        <dbReference type="EMBL" id="PBK98856.1"/>
    </source>
</evidence>
<dbReference type="EMBL" id="KZ293648">
    <property type="protein sequence ID" value="PBK98856.1"/>
    <property type="molecule type" value="Genomic_DNA"/>
</dbReference>